<evidence type="ECO:0000256" key="4">
    <source>
        <dbReference type="ARBA" id="ARBA00023024"/>
    </source>
</evidence>
<reference evidence="13 14" key="1">
    <citation type="journal article" date="2018" name="Front. Microbiol.">
        <title>Prospects for Fungal Bioremediation of Acidic Radioactive Waste Sites: Characterization and Genome Sequence of Rhodotorula taiwanensis MD1149.</title>
        <authorList>
            <person name="Tkavc R."/>
            <person name="Matrosova V.Y."/>
            <person name="Grichenko O.E."/>
            <person name="Gostincar C."/>
            <person name="Volpe R.P."/>
            <person name="Klimenkova P."/>
            <person name="Gaidamakova E.K."/>
            <person name="Zhou C.E."/>
            <person name="Stewart B.J."/>
            <person name="Lyman M.G."/>
            <person name="Malfatti S.A."/>
            <person name="Rubinfeld B."/>
            <person name="Courtot M."/>
            <person name="Singh J."/>
            <person name="Dalgard C.L."/>
            <person name="Hamilton T."/>
            <person name="Frey K.G."/>
            <person name="Gunde-Cimerman N."/>
            <person name="Dugan L."/>
            <person name="Daly M.J."/>
        </authorList>
    </citation>
    <scope>NUCLEOTIDE SEQUENCE [LARGE SCALE GENOMIC DNA]</scope>
    <source>
        <strain evidence="13 14">MD1149</strain>
    </source>
</reference>
<organism evidence="13 14">
    <name type="scientific">Rhodotorula taiwanensis</name>
    <dbReference type="NCBI Taxonomy" id="741276"/>
    <lineage>
        <taxon>Eukaryota</taxon>
        <taxon>Fungi</taxon>
        <taxon>Dikarya</taxon>
        <taxon>Basidiomycota</taxon>
        <taxon>Pucciniomycotina</taxon>
        <taxon>Microbotryomycetes</taxon>
        <taxon>Sporidiobolales</taxon>
        <taxon>Sporidiobolaceae</taxon>
        <taxon>Rhodotorula</taxon>
    </lineage>
</organism>
<feature type="region of interest" description="Disordered" evidence="11">
    <location>
        <begin position="208"/>
        <end position="227"/>
    </location>
</feature>
<keyword evidence="3" id="KW-0472">Membrane</keyword>
<dbReference type="GO" id="GO:0006032">
    <property type="term" value="P:chitin catabolic process"/>
    <property type="evidence" value="ECO:0007669"/>
    <property type="project" value="UniProtKB-KW"/>
</dbReference>
<keyword evidence="8" id="KW-0624">Polysaccharide degradation</keyword>
<evidence type="ECO:0000256" key="10">
    <source>
        <dbReference type="ARBA" id="ARBA00048494"/>
    </source>
</evidence>
<feature type="domain" description="NodB homology" evidence="12">
    <location>
        <begin position="1"/>
        <end position="130"/>
    </location>
</feature>
<dbReference type="Proteomes" id="UP000237144">
    <property type="component" value="Unassembled WGS sequence"/>
</dbReference>
<proteinExistence type="predicted"/>
<sequence>MTGLTNEEVFSELYFSKKAIKEVLGVTVRCWRPPYGDVDNRVRYIADKLDMRTVVWNQDTDDWNWSNVGMAAIRQNYQTIFNRQSAGNFNHSGTIVLTHELDNGTMSLVQEYLPQIQQQFVGGVMPVAMCLNNSRPYIEQEDYLYPNYEQWMSGTTSMSLAAPTAASIASLALSPTSVPTSSAAPSSATAAASGGAASSGARAVVSTSSRASGSHASSTASATHKSGARARLAAGSTAIVATIAVAAYLF</sequence>
<keyword evidence="3" id="KW-0336">GPI-anchor</keyword>
<evidence type="ECO:0000256" key="7">
    <source>
        <dbReference type="ARBA" id="ARBA00023288"/>
    </source>
</evidence>
<dbReference type="GO" id="GO:0000272">
    <property type="term" value="P:polysaccharide catabolic process"/>
    <property type="evidence" value="ECO:0007669"/>
    <property type="project" value="UniProtKB-KW"/>
</dbReference>
<dbReference type="Gene3D" id="3.20.20.370">
    <property type="entry name" value="Glycoside hydrolase/deacetylase"/>
    <property type="match status" value="1"/>
</dbReference>
<evidence type="ECO:0000313" key="14">
    <source>
        <dbReference type="Proteomes" id="UP000237144"/>
    </source>
</evidence>
<evidence type="ECO:0000256" key="6">
    <source>
        <dbReference type="ARBA" id="ARBA00023285"/>
    </source>
</evidence>
<dbReference type="GO" id="GO:0005886">
    <property type="term" value="C:plasma membrane"/>
    <property type="evidence" value="ECO:0007669"/>
    <property type="project" value="UniProtKB-SubCell"/>
</dbReference>
<keyword evidence="7" id="KW-0449">Lipoprotein</keyword>
<keyword evidence="4" id="KW-0146">Chitin degradation</keyword>
<evidence type="ECO:0000256" key="9">
    <source>
        <dbReference type="ARBA" id="ARBA00024056"/>
    </source>
</evidence>
<dbReference type="InterPro" id="IPR050248">
    <property type="entry name" value="Polysacc_deacetylase_ArnD"/>
</dbReference>
<dbReference type="OrthoDB" id="407355at2759"/>
<protein>
    <recommendedName>
        <fullName evidence="9">chitin deacetylase</fullName>
        <ecNumber evidence="9">3.5.1.41</ecNumber>
    </recommendedName>
</protein>
<evidence type="ECO:0000256" key="1">
    <source>
        <dbReference type="ARBA" id="ARBA00001941"/>
    </source>
</evidence>
<evidence type="ECO:0000256" key="8">
    <source>
        <dbReference type="ARBA" id="ARBA00023326"/>
    </source>
</evidence>
<dbReference type="PROSITE" id="PS51677">
    <property type="entry name" value="NODB"/>
    <property type="match status" value="1"/>
</dbReference>
<dbReference type="EC" id="3.5.1.41" evidence="9"/>
<evidence type="ECO:0000256" key="2">
    <source>
        <dbReference type="ARBA" id="ARBA00004609"/>
    </source>
</evidence>
<dbReference type="InterPro" id="IPR011330">
    <property type="entry name" value="Glyco_hydro/deAcase_b/a-brl"/>
</dbReference>
<comment type="subcellular location">
    <subcellularLocation>
        <location evidence="2">Cell membrane</location>
        <topology evidence="2">Lipid-anchor</topology>
        <topology evidence="2">GPI-anchor</topology>
    </subcellularLocation>
</comment>
<dbReference type="GO" id="GO:0004099">
    <property type="term" value="F:chitin deacetylase activity"/>
    <property type="evidence" value="ECO:0007669"/>
    <property type="project" value="UniProtKB-EC"/>
</dbReference>
<dbReference type="EMBL" id="PJQD01000148">
    <property type="protein sequence ID" value="POY70082.1"/>
    <property type="molecule type" value="Genomic_DNA"/>
</dbReference>
<evidence type="ECO:0000313" key="13">
    <source>
        <dbReference type="EMBL" id="POY70082.1"/>
    </source>
</evidence>
<keyword evidence="3" id="KW-0325">Glycoprotein</keyword>
<dbReference type="GO" id="GO:0009272">
    <property type="term" value="P:fungal-type cell wall biogenesis"/>
    <property type="evidence" value="ECO:0007669"/>
    <property type="project" value="UniProtKB-ARBA"/>
</dbReference>
<comment type="cofactor">
    <cofactor evidence="1">
        <name>Co(2+)</name>
        <dbReference type="ChEBI" id="CHEBI:48828"/>
    </cofactor>
</comment>
<evidence type="ECO:0000259" key="12">
    <source>
        <dbReference type="PROSITE" id="PS51677"/>
    </source>
</evidence>
<comment type="catalytic activity">
    <reaction evidence="10">
        <text>[(1-&gt;4)-N-acetyl-beta-D-glucosaminyl](n) + n H2O = chitosan + n acetate</text>
        <dbReference type="Rhea" id="RHEA:10464"/>
        <dbReference type="Rhea" id="RHEA-COMP:9593"/>
        <dbReference type="Rhea" id="RHEA-COMP:9597"/>
        <dbReference type="ChEBI" id="CHEBI:15377"/>
        <dbReference type="ChEBI" id="CHEBI:17029"/>
        <dbReference type="ChEBI" id="CHEBI:30089"/>
        <dbReference type="ChEBI" id="CHEBI:57704"/>
        <dbReference type="EC" id="3.5.1.41"/>
    </reaction>
    <physiologicalReaction direction="left-to-right" evidence="10">
        <dbReference type="Rhea" id="RHEA:10465"/>
    </physiologicalReaction>
</comment>
<dbReference type="PANTHER" id="PTHR10587:SF98">
    <property type="entry name" value="CHITIN DEACETYLASE"/>
    <property type="match status" value="1"/>
</dbReference>
<evidence type="ECO:0000256" key="3">
    <source>
        <dbReference type="ARBA" id="ARBA00022622"/>
    </source>
</evidence>
<keyword evidence="14" id="KW-1185">Reference proteome</keyword>
<gene>
    <name evidence="13" type="ORF">BMF94_6918</name>
</gene>
<keyword evidence="6" id="KW-0170">Cobalt</keyword>
<evidence type="ECO:0000256" key="5">
    <source>
        <dbReference type="ARBA" id="ARBA00023277"/>
    </source>
</evidence>
<dbReference type="AlphaFoldDB" id="A0A2S5AZW6"/>
<dbReference type="InterPro" id="IPR002509">
    <property type="entry name" value="NODB_dom"/>
</dbReference>
<dbReference type="GO" id="GO:0098552">
    <property type="term" value="C:side of membrane"/>
    <property type="evidence" value="ECO:0007669"/>
    <property type="project" value="UniProtKB-KW"/>
</dbReference>
<dbReference type="STRING" id="741276.A0A2S5AZW6"/>
<comment type="caution">
    <text evidence="13">The sequence shown here is derived from an EMBL/GenBank/DDBJ whole genome shotgun (WGS) entry which is preliminary data.</text>
</comment>
<dbReference type="PANTHER" id="PTHR10587">
    <property type="entry name" value="GLYCOSYL TRANSFERASE-RELATED"/>
    <property type="match status" value="1"/>
</dbReference>
<keyword evidence="5" id="KW-0119">Carbohydrate metabolism</keyword>
<dbReference type="Pfam" id="PF01522">
    <property type="entry name" value="Polysacc_deac_1"/>
    <property type="match status" value="1"/>
</dbReference>
<feature type="compositionally biased region" description="Low complexity" evidence="11">
    <location>
        <begin position="208"/>
        <end position="225"/>
    </location>
</feature>
<evidence type="ECO:0000256" key="11">
    <source>
        <dbReference type="SAM" id="MobiDB-lite"/>
    </source>
</evidence>
<dbReference type="SUPFAM" id="SSF88713">
    <property type="entry name" value="Glycoside hydrolase/deacetylase"/>
    <property type="match status" value="1"/>
</dbReference>
<name>A0A2S5AZW6_9BASI</name>
<accession>A0A2S5AZW6</accession>